<sequence>MKITIIGQWGAYPEKGEASTCYLLQTENYNILIDCGSGALASVQKYISLDDIDAILISHYHWDHIADIFPYQYNTAISFNTGKRKKPLEIYGHKKDDMFLKLNYNEYCISKEIDEKTILNFDSLKVSFNWCKHPAPSLAMKFQENGKSFVFSGDTEYCEGIVEISKNADIFLCECSFYDEDFGKLKGHLTAGEVGEISNKNNVKNLVLTHFPHYGEINMLKEQVSNKFKGNIEMASKGKVFEL</sequence>
<dbReference type="Gene3D" id="3.60.15.10">
    <property type="entry name" value="Ribonuclease Z/Hydroxyacylglutathione hydrolase-like"/>
    <property type="match status" value="1"/>
</dbReference>
<dbReference type="EMBL" id="FQXM01000044">
    <property type="protein sequence ID" value="SHI05393.1"/>
    <property type="molecule type" value="Genomic_DNA"/>
</dbReference>
<reference evidence="2 3" key="1">
    <citation type="submission" date="2016-11" db="EMBL/GenBank/DDBJ databases">
        <authorList>
            <person name="Jaros S."/>
            <person name="Januszkiewicz K."/>
            <person name="Wedrychowicz H."/>
        </authorList>
    </citation>
    <scope>NUCLEOTIDE SEQUENCE [LARGE SCALE GENOMIC DNA]</scope>
    <source>
        <strain evidence="2 3">DSM 8605</strain>
    </source>
</reference>
<dbReference type="STRING" id="1121316.SAMN02745207_04078"/>
<dbReference type="PANTHER" id="PTHR46018">
    <property type="entry name" value="ZINC PHOSPHODIESTERASE ELAC PROTEIN 1"/>
    <property type="match status" value="1"/>
</dbReference>
<dbReference type="InterPro" id="IPR001279">
    <property type="entry name" value="Metallo-B-lactamas"/>
</dbReference>
<dbReference type="SUPFAM" id="SSF56281">
    <property type="entry name" value="Metallo-hydrolase/oxidoreductase"/>
    <property type="match status" value="1"/>
</dbReference>
<dbReference type="SMART" id="SM00849">
    <property type="entry name" value="Lactamase_B"/>
    <property type="match status" value="1"/>
</dbReference>
<evidence type="ECO:0000313" key="2">
    <source>
        <dbReference type="EMBL" id="SHI05393.1"/>
    </source>
</evidence>
<dbReference type="InterPro" id="IPR036866">
    <property type="entry name" value="RibonucZ/Hydroxyglut_hydro"/>
</dbReference>
<dbReference type="Pfam" id="PF12706">
    <property type="entry name" value="Lactamase_B_2"/>
    <property type="match status" value="1"/>
</dbReference>
<feature type="domain" description="Metallo-beta-lactamase" evidence="1">
    <location>
        <begin position="18"/>
        <end position="210"/>
    </location>
</feature>
<keyword evidence="3" id="KW-1185">Reference proteome</keyword>
<evidence type="ECO:0000259" key="1">
    <source>
        <dbReference type="SMART" id="SM00849"/>
    </source>
</evidence>
<proteinExistence type="predicted"/>
<dbReference type="Proteomes" id="UP000184447">
    <property type="component" value="Unassembled WGS sequence"/>
</dbReference>
<dbReference type="GO" id="GO:0042781">
    <property type="term" value="F:3'-tRNA processing endoribonuclease activity"/>
    <property type="evidence" value="ECO:0007669"/>
    <property type="project" value="TreeGrafter"/>
</dbReference>
<dbReference type="AlphaFoldDB" id="A0A1M5Y1L3"/>
<dbReference type="PANTHER" id="PTHR46018:SF4">
    <property type="entry name" value="METALLO-HYDROLASE YHFI-RELATED"/>
    <property type="match status" value="1"/>
</dbReference>
<accession>A0A1M5Y1L3</accession>
<gene>
    <name evidence="2" type="ORF">SAMN02745207_04078</name>
</gene>
<dbReference type="CDD" id="cd07716">
    <property type="entry name" value="RNaseZ_short-form-like_MBL-fold"/>
    <property type="match status" value="1"/>
</dbReference>
<evidence type="ECO:0000313" key="3">
    <source>
        <dbReference type="Proteomes" id="UP000184447"/>
    </source>
</evidence>
<protein>
    <submittedName>
        <fullName evidence="2">Ribonuclease BN, tRNA processing enzyme</fullName>
    </submittedName>
</protein>
<organism evidence="2 3">
    <name type="scientific">Clostridium grantii DSM 8605</name>
    <dbReference type="NCBI Taxonomy" id="1121316"/>
    <lineage>
        <taxon>Bacteria</taxon>
        <taxon>Bacillati</taxon>
        <taxon>Bacillota</taxon>
        <taxon>Clostridia</taxon>
        <taxon>Eubacteriales</taxon>
        <taxon>Clostridiaceae</taxon>
        <taxon>Clostridium</taxon>
    </lineage>
</organism>
<dbReference type="RefSeq" id="WP_073340876.1">
    <property type="nucleotide sequence ID" value="NZ_FQXM01000044.1"/>
</dbReference>
<dbReference type="OrthoDB" id="9800940at2"/>
<name>A0A1M5Y1L3_9CLOT</name>